<gene>
    <name evidence="11" type="primary">gsiA_2</name>
    <name evidence="11" type="ORF">MAMMFC1_00275</name>
</gene>
<evidence type="ECO:0000256" key="1">
    <source>
        <dbReference type="ARBA" id="ARBA00004202"/>
    </source>
</evidence>
<evidence type="ECO:0000256" key="9">
    <source>
        <dbReference type="ARBA" id="ARBA00023136"/>
    </source>
</evidence>
<dbReference type="Pfam" id="PF00005">
    <property type="entry name" value="ABC_tran"/>
    <property type="match status" value="2"/>
</dbReference>
<dbReference type="SMART" id="SM00382">
    <property type="entry name" value="AAA"/>
    <property type="match status" value="2"/>
</dbReference>
<dbReference type="GO" id="GO:0016887">
    <property type="term" value="F:ATP hydrolysis activity"/>
    <property type="evidence" value="ECO:0007669"/>
    <property type="project" value="InterPro"/>
</dbReference>
<name>A0A348AEZ4_9FIRM</name>
<evidence type="ECO:0000256" key="5">
    <source>
        <dbReference type="ARBA" id="ARBA00022519"/>
    </source>
</evidence>
<dbReference type="PANTHER" id="PTHR43297">
    <property type="entry name" value="OLIGOPEPTIDE TRANSPORT ATP-BINDING PROTEIN APPD"/>
    <property type="match status" value="1"/>
</dbReference>
<feature type="domain" description="ABC transporter" evidence="10">
    <location>
        <begin position="8"/>
        <end position="247"/>
    </location>
</feature>
<dbReference type="RefSeq" id="WP_126305797.1">
    <property type="nucleotide sequence ID" value="NZ_AP018449.1"/>
</dbReference>
<evidence type="ECO:0000256" key="8">
    <source>
        <dbReference type="ARBA" id="ARBA00022967"/>
    </source>
</evidence>
<dbReference type="PANTHER" id="PTHR43297:SF14">
    <property type="entry name" value="ATPASE AAA-TYPE CORE DOMAIN-CONTAINING PROTEIN"/>
    <property type="match status" value="1"/>
</dbReference>
<keyword evidence="7 11" id="KW-0067">ATP-binding</keyword>
<evidence type="ECO:0000256" key="4">
    <source>
        <dbReference type="ARBA" id="ARBA00022475"/>
    </source>
</evidence>
<keyword evidence="9" id="KW-0472">Membrane</keyword>
<keyword evidence="3" id="KW-0813">Transport</keyword>
<evidence type="ECO:0000313" key="12">
    <source>
        <dbReference type="Proteomes" id="UP000276437"/>
    </source>
</evidence>
<dbReference type="OrthoDB" id="9779287at2"/>
<protein>
    <submittedName>
        <fullName evidence="11">Glutathione import ATP-binding protein GsiA</fullName>
        <ecNumber evidence="11">3.6.3.-</ecNumber>
    </submittedName>
</protein>
<dbReference type="AlphaFoldDB" id="A0A348AEZ4"/>
<evidence type="ECO:0000256" key="3">
    <source>
        <dbReference type="ARBA" id="ARBA00022448"/>
    </source>
</evidence>
<dbReference type="EMBL" id="AP018449">
    <property type="protein sequence ID" value="BBB89642.1"/>
    <property type="molecule type" value="Genomic_DNA"/>
</dbReference>
<dbReference type="InterPro" id="IPR050388">
    <property type="entry name" value="ABC_Ni/Peptide_Import"/>
</dbReference>
<dbReference type="NCBIfam" id="TIGR01727">
    <property type="entry name" value="oligo_HPY"/>
    <property type="match status" value="1"/>
</dbReference>
<dbReference type="KEGG" id="mana:MAMMFC1_00275"/>
<evidence type="ECO:0000256" key="7">
    <source>
        <dbReference type="ARBA" id="ARBA00022840"/>
    </source>
</evidence>
<evidence type="ECO:0000256" key="6">
    <source>
        <dbReference type="ARBA" id="ARBA00022741"/>
    </source>
</evidence>
<comment type="similarity">
    <text evidence="2">Belongs to the ABC transporter superfamily.</text>
</comment>
<dbReference type="InterPro" id="IPR027417">
    <property type="entry name" value="P-loop_NTPase"/>
</dbReference>
<dbReference type="GO" id="GO:0015833">
    <property type="term" value="P:peptide transport"/>
    <property type="evidence" value="ECO:0007669"/>
    <property type="project" value="InterPro"/>
</dbReference>
<dbReference type="Pfam" id="PF08352">
    <property type="entry name" value="oligo_HPY"/>
    <property type="match status" value="1"/>
</dbReference>
<evidence type="ECO:0000313" key="11">
    <source>
        <dbReference type="EMBL" id="BBB89642.1"/>
    </source>
</evidence>
<dbReference type="Proteomes" id="UP000276437">
    <property type="component" value="Chromosome"/>
</dbReference>
<sequence length="556" mass="60580">MQVSAELLAIKNLTVCFDKIPVLREINLTLLPNQIMAVIGESGAGKTTLGLSILGLTGGQAGGEIYWSGQNLLTLSEPELRHIRGKQIAMVFQNTDNYLHPLYSIVEQVAEAILVHENITPASATERAWEVISNIGLNERQGKSFPHELSGGEKQRALIAMALVNQPQILILDEPTASLDPLTKQEILTLLKRVTAEIATILITHDLTTAAELADSVTVLYGGRVVETGPIAVVMDNPRHPYTRGLLRSFPNMTTVKDLQGIPGQMEHGVSGCPFHPRCTQHLPVCLTVVPQLKLDSSRLLACHRGGIVPLLEVAGLTKIFGNRKVVDNLSLTLYEGETLALVGESGSGKTTVAKSIMGLLTAEAGRIALDGQIVACHDSWFYQQVQMVFQNPKEALSHRLNVLQAIKEPLDIQRRGSEKERLTLVKLLLAEVELPASDEFLRKYPHQLSGGEAQRVVIARALALSPKILIADEPTSALDASVQAKIVKLLLNLQDKRGLAVLFITHDIALARKISDRLAIMKNGSIVEQGFTHKIINQPENNYTKSLLHAAAHLA</sequence>
<dbReference type="InterPro" id="IPR017871">
    <property type="entry name" value="ABC_transporter-like_CS"/>
</dbReference>
<keyword evidence="5" id="KW-0997">Cell inner membrane</keyword>
<dbReference type="GO" id="GO:0005886">
    <property type="term" value="C:plasma membrane"/>
    <property type="evidence" value="ECO:0007669"/>
    <property type="project" value="UniProtKB-SubCell"/>
</dbReference>
<keyword evidence="8" id="KW-1278">Translocase</keyword>
<evidence type="ECO:0000259" key="10">
    <source>
        <dbReference type="PROSITE" id="PS50893"/>
    </source>
</evidence>
<comment type="subcellular location">
    <subcellularLocation>
        <location evidence="1">Cell membrane</location>
        <topology evidence="1">Peripheral membrane protein</topology>
    </subcellularLocation>
</comment>
<dbReference type="InterPro" id="IPR003439">
    <property type="entry name" value="ABC_transporter-like_ATP-bd"/>
</dbReference>
<dbReference type="InterPro" id="IPR013563">
    <property type="entry name" value="Oligopep_ABC_C"/>
</dbReference>
<proteinExistence type="inferred from homology"/>
<dbReference type="PROSITE" id="PS00211">
    <property type="entry name" value="ABC_TRANSPORTER_1"/>
    <property type="match status" value="2"/>
</dbReference>
<dbReference type="GO" id="GO:0005524">
    <property type="term" value="F:ATP binding"/>
    <property type="evidence" value="ECO:0007669"/>
    <property type="project" value="UniProtKB-KW"/>
</dbReference>
<keyword evidence="4" id="KW-1003">Cell membrane</keyword>
<dbReference type="PROSITE" id="PS50893">
    <property type="entry name" value="ABC_TRANSPORTER_2"/>
    <property type="match status" value="2"/>
</dbReference>
<dbReference type="InterPro" id="IPR003593">
    <property type="entry name" value="AAA+_ATPase"/>
</dbReference>
<dbReference type="Gene3D" id="3.40.50.300">
    <property type="entry name" value="P-loop containing nucleotide triphosphate hydrolases"/>
    <property type="match status" value="2"/>
</dbReference>
<feature type="domain" description="ABC transporter" evidence="10">
    <location>
        <begin position="312"/>
        <end position="549"/>
    </location>
</feature>
<organism evidence="11 12">
    <name type="scientific">Methylomusa anaerophila</name>
    <dbReference type="NCBI Taxonomy" id="1930071"/>
    <lineage>
        <taxon>Bacteria</taxon>
        <taxon>Bacillati</taxon>
        <taxon>Bacillota</taxon>
        <taxon>Negativicutes</taxon>
        <taxon>Selenomonadales</taxon>
        <taxon>Sporomusaceae</taxon>
        <taxon>Methylomusa</taxon>
    </lineage>
</organism>
<dbReference type="CDD" id="cd03257">
    <property type="entry name" value="ABC_NikE_OppD_transporters"/>
    <property type="match status" value="2"/>
</dbReference>
<dbReference type="EC" id="3.6.3.-" evidence="11"/>
<dbReference type="SUPFAM" id="SSF52540">
    <property type="entry name" value="P-loop containing nucleoside triphosphate hydrolases"/>
    <property type="match status" value="2"/>
</dbReference>
<reference evidence="11 12" key="1">
    <citation type="journal article" date="2018" name="Int. J. Syst. Evol. Microbiol.">
        <title>Methylomusa anaerophila gen. nov., sp. nov., an anaerobic methanol-utilizing bacterium isolated from a microbial fuel cell.</title>
        <authorList>
            <person name="Amano N."/>
            <person name="Yamamuro A."/>
            <person name="Miyahara M."/>
            <person name="Kouzuma A."/>
            <person name="Abe T."/>
            <person name="Watanabe K."/>
        </authorList>
    </citation>
    <scope>NUCLEOTIDE SEQUENCE [LARGE SCALE GENOMIC DNA]</scope>
    <source>
        <strain evidence="11 12">MMFC1</strain>
    </source>
</reference>
<keyword evidence="12" id="KW-1185">Reference proteome</keyword>
<evidence type="ECO:0000256" key="2">
    <source>
        <dbReference type="ARBA" id="ARBA00005417"/>
    </source>
</evidence>
<keyword evidence="6" id="KW-0547">Nucleotide-binding</keyword>
<keyword evidence="11" id="KW-0378">Hydrolase</keyword>
<accession>A0A348AEZ4</accession>